<organism evidence="9 10">
    <name type="scientific">Stemphylium lycopersici</name>
    <name type="common">Tomato gray leaf spot disease fungus</name>
    <name type="synonym">Thyrospora lycopersici</name>
    <dbReference type="NCBI Taxonomy" id="183478"/>
    <lineage>
        <taxon>Eukaryota</taxon>
        <taxon>Fungi</taxon>
        <taxon>Dikarya</taxon>
        <taxon>Ascomycota</taxon>
        <taxon>Pezizomycotina</taxon>
        <taxon>Dothideomycetes</taxon>
        <taxon>Pleosporomycetidae</taxon>
        <taxon>Pleosporales</taxon>
        <taxon>Pleosporineae</taxon>
        <taxon>Pleosporaceae</taxon>
        <taxon>Stemphylium</taxon>
    </lineage>
</organism>
<feature type="transmembrane region" description="Helical" evidence="7">
    <location>
        <begin position="109"/>
        <end position="129"/>
    </location>
</feature>
<accession>A0A364N9B4</accession>
<dbReference type="InterPro" id="IPR011701">
    <property type="entry name" value="MFS"/>
</dbReference>
<dbReference type="InterPro" id="IPR020846">
    <property type="entry name" value="MFS_dom"/>
</dbReference>
<feature type="region of interest" description="Disordered" evidence="6">
    <location>
        <begin position="1"/>
        <end position="24"/>
    </location>
</feature>
<evidence type="ECO:0000256" key="6">
    <source>
        <dbReference type="SAM" id="MobiDB-lite"/>
    </source>
</evidence>
<evidence type="ECO:0000256" key="7">
    <source>
        <dbReference type="SAM" id="Phobius"/>
    </source>
</evidence>
<feature type="transmembrane region" description="Helical" evidence="7">
    <location>
        <begin position="171"/>
        <end position="191"/>
    </location>
</feature>
<dbReference type="AlphaFoldDB" id="A0A364N9B4"/>
<feature type="region of interest" description="Disordered" evidence="6">
    <location>
        <begin position="596"/>
        <end position="631"/>
    </location>
</feature>
<keyword evidence="5 7" id="KW-0472">Membrane</keyword>
<comment type="subcellular location">
    <subcellularLocation>
        <location evidence="1">Membrane</location>
        <topology evidence="1">Multi-pass membrane protein</topology>
    </subcellularLocation>
</comment>
<feature type="transmembrane region" description="Helical" evidence="7">
    <location>
        <begin position="72"/>
        <end position="97"/>
    </location>
</feature>
<dbReference type="InterPro" id="IPR036259">
    <property type="entry name" value="MFS_trans_sf"/>
</dbReference>
<feature type="transmembrane region" description="Helical" evidence="7">
    <location>
        <begin position="402"/>
        <end position="422"/>
    </location>
</feature>
<reference evidence="10" key="1">
    <citation type="submission" date="2018-05" db="EMBL/GenBank/DDBJ databases">
        <title>Draft genome sequence of Stemphylium lycopersici strain CIDEFI 213.</title>
        <authorList>
            <person name="Medina R."/>
            <person name="Franco M.E.E."/>
            <person name="Lucentini C.G."/>
            <person name="Saparrat M.C.N."/>
            <person name="Balatti P.A."/>
        </authorList>
    </citation>
    <scope>NUCLEOTIDE SEQUENCE [LARGE SCALE GENOMIC DNA]</scope>
    <source>
        <strain evidence="10">CIDEFI 213</strain>
    </source>
</reference>
<feature type="transmembrane region" description="Helical" evidence="7">
    <location>
        <begin position="428"/>
        <end position="453"/>
    </location>
</feature>
<dbReference type="Pfam" id="PF07690">
    <property type="entry name" value="MFS_1"/>
    <property type="match status" value="1"/>
</dbReference>
<feature type="transmembrane region" description="Helical" evidence="7">
    <location>
        <begin position="374"/>
        <end position="395"/>
    </location>
</feature>
<keyword evidence="10" id="KW-1185">Reference proteome</keyword>
<feature type="transmembrane region" description="Helical" evidence="7">
    <location>
        <begin position="261"/>
        <end position="284"/>
    </location>
</feature>
<dbReference type="GO" id="GO:0022857">
    <property type="term" value="F:transmembrane transporter activity"/>
    <property type="evidence" value="ECO:0007669"/>
    <property type="project" value="InterPro"/>
</dbReference>
<dbReference type="EMBL" id="QGDH01000030">
    <property type="protein sequence ID" value="RAR13777.1"/>
    <property type="molecule type" value="Genomic_DNA"/>
</dbReference>
<protein>
    <submittedName>
        <fullName evidence="9">Major facilitator superfamily transporter</fullName>
    </submittedName>
</protein>
<feature type="region of interest" description="Disordered" evidence="6">
    <location>
        <begin position="43"/>
        <end position="63"/>
    </location>
</feature>
<evidence type="ECO:0000256" key="3">
    <source>
        <dbReference type="ARBA" id="ARBA00022692"/>
    </source>
</evidence>
<dbReference type="PROSITE" id="PS50850">
    <property type="entry name" value="MFS"/>
    <property type="match status" value="1"/>
</dbReference>
<proteinExistence type="inferred from homology"/>
<dbReference type="PANTHER" id="PTHR23501">
    <property type="entry name" value="MAJOR FACILITATOR SUPERFAMILY"/>
    <property type="match status" value="1"/>
</dbReference>
<evidence type="ECO:0000256" key="4">
    <source>
        <dbReference type="ARBA" id="ARBA00022989"/>
    </source>
</evidence>
<dbReference type="Gene3D" id="1.20.1720.10">
    <property type="entry name" value="Multidrug resistance protein D"/>
    <property type="match status" value="1"/>
</dbReference>
<feature type="transmembrane region" description="Helical" evidence="7">
    <location>
        <begin position="465"/>
        <end position="488"/>
    </location>
</feature>
<dbReference type="GO" id="GO:0005886">
    <property type="term" value="C:plasma membrane"/>
    <property type="evidence" value="ECO:0007669"/>
    <property type="project" value="TreeGrafter"/>
</dbReference>
<dbReference type="Gene3D" id="1.20.1250.20">
    <property type="entry name" value="MFS general substrate transporter like domains"/>
    <property type="match status" value="1"/>
</dbReference>
<feature type="compositionally biased region" description="Low complexity" evidence="6">
    <location>
        <begin position="52"/>
        <end position="62"/>
    </location>
</feature>
<gene>
    <name evidence="9" type="ORF">DDE83_002814</name>
</gene>
<evidence type="ECO:0000256" key="2">
    <source>
        <dbReference type="ARBA" id="ARBA00007520"/>
    </source>
</evidence>
<dbReference type="PRINTS" id="PR01036">
    <property type="entry name" value="TCRTETB"/>
</dbReference>
<name>A0A364N9B4_STELY</name>
<feature type="compositionally biased region" description="Polar residues" evidence="6">
    <location>
        <begin position="602"/>
        <end position="615"/>
    </location>
</feature>
<comment type="caution">
    <text evidence="9">The sequence shown here is derived from an EMBL/GenBank/DDBJ whole genome shotgun (WGS) entry which is preliminary data.</text>
</comment>
<feature type="domain" description="Major facilitator superfamily (MFS) profile" evidence="8">
    <location>
        <begin position="75"/>
        <end position="569"/>
    </location>
</feature>
<feature type="transmembrane region" description="Helical" evidence="7">
    <location>
        <begin position="547"/>
        <end position="564"/>
    </location>
</feature>
<feature type="transmembrane region" description="Helical" evidence="7">
    <location>
        <begin position="229"/>
        <end position="249"/>
    </location>
</feature>
<feature type="transmembrane region" description="Helical" evidence="7">
    <location>
        <begin position="338"/>
        <end position="362"/>
    </location>
</feature>
<evidence type="ECO:0000256" key="5">
    <source>
        <dbReference type="ARBA" id="ARBA00023136"/>
    </source>
</evidence>
<evidence type="ECO:0000313" key="10">
    <source>
        <dbReference type="Proteomes" id="UP000249619"/>
    </source>
</evidence>
<dbReference type="PANTHER" id="PTHR23501:SF102">
    <property type="entry name" value="DRUG TRANSPORTER, PUTATIVE (AFU_ORTHOLOGUE AFUA_3G08530)-RELATED"/>
    <property type="match status" value="1"/>
</dbReference>
<sequence>MVSDPEMTTTIPPQAQHTSLSPKDMSATINTMPLSMLPQAFQEEKEARPATSSSSGASKSLSPYQKRSPLRILAAFIALNLSIFLVALDTVLIPTALPTIAQSFQIHDSLYAWAGSAYLLANAASIPFWGKLSDVFGRKPILLTANFVFLVGSIICAVSISAQMLVAGRTIQGLGGGGVVVLVHVCVSDLFSIRDRSFYIGIVGAVWALASALGPVLGGIFAQELSWEWCFYINIPIVTTSIIVLYFTLQLHDPKTPLLGGLASIDWLGTFIIITAAVLLLVGLQVGSIGSYTSPLVITFIIFGSLAFIAFPFSQWLESKRGGNPIMPLRIFKDISNLSALGVCACDALVFNSVAYFLPLYFQIVLGRSPTITGLLMLSVAVPLAIVSFVSGHVIETTGCFLEVLQAGLFVMTLGVGLLISFDTTHDLAKIIGILIVVGIGFGPNFGAPLIALQTRIQDCDIATGTAAFGFIRMVSGAIGLVLGQVIFQHLIASKFDTFLDIGISKDFASALAGGGAISQGVDIGQLSDSQVVIVRQGFMKALQGAWILYTVIGAVGLLISFGIKRTKLHQESASLVVPEEVDVQQSEKAWWTHSISHAEKPSQQSPPQTWQESSHWLPRGNNLVNATTAS</sequence>
<evidence type="ECO:0000259" key="8">
    <source>
        <dbReference type="PROSITE" id="PS50850"/>
    </source>
</evidence>
<dbReference type="Proteomes" id="UP000249619">
    <property type="component" value="Unassembled WGS sequence"/>
</dbReference>
<feature type="transmembrane region" description="Helical" evidence="7">
    <location>
        <begin position="141"/>
        <end position="165"/>
    </location>
</feature>
<comment type="similarity">
    <text evidence="2">Belongs to the major facilitator superfamily. TCR/Tet family.</text>
</comment>
<dbReference type="SUPFAM" id="SSF103473">
    <property type="entry name" value="MFS general substrate transporter"/>
    <property type="match status" value="1"/>
</dbReference>
<keyword evidence="4 7" id="KW-1133">Transmembrane helix</keyword>
<evidence type="ECO:0000313" key="9">
    <source>
        <dbReference type="EMBL" id="RAR13777.1"/>
    </source>
</evidence>
<evidence type="ECO:0000256" key="1">
    <source>
        <dbReference type="ARBA" id="ARBA00004141"/>
    </source>
</evidence>
<feature type="transmembrane region" description="Helical" evidence="7">
    <location>
        <begin position="296"/>
        <end position="317"/>
    </location>
</feature>
<feature type="transmembrane region" description="Helical" evidence="7">
    <location>
        <begin position="198"/>
        <end position="223"/>
    </location>
</feature>
<keyword evidence="3 7" id="KW-0812">Transmembrane</keyword>